<dbReference type="GO" id="GO:0051536">
    <property type="term" value="F:iron-sulfur cluster binding"/>
    <property type="evidence" value="ECO:0007669"/>
    <property type="project" value="UniProtKB-KW"/>
</dbReference>
<evidence type="ECO:0000256" key="3">
    <source>
        <dbReference type="ARBA" id="ARBA00023014"/>
    </source>
</evidence>
<accession>A0AAC9RIU0</accession>
<dbReference type="PANTHER" id="PTHR42827">
    <property type="entry name" value="IRON-SULFUR CLUSTER-BINDING PROTEIN-RELATED"/>
    <property type="match status" value="1"/>
</dbReference>
<dbReference type="GO" id="GO:0046872">
    <property type="term" value="F:metal ion binding"/>
    <property type="evidence" value="ECO:0007669"/>
    <property type="project" value="UniProtKB-KW"/>
</dbReference>
<dbReference type="PANTHER" id="PTHR42827:SF1">
    <property type="entry name" value="IRON-SULFUR CLUSTER-BINDING PROTEIN"/>
    <property type="match status" value="1"/>
</dbReference>
<dbReference type="EC" id="1.1.-.-" evidence="6"/>
<evidence type="ECO:0000313" key="7">
    <source>
        <dbReference type="Proteomes" id="UP000177894"/>
    </source>
</evidence>
<keyword evidence="2" id="KW-0408">Iron</keyword>
<dbReference type="Gene3D" id="3.30.70.20">
    <property type="match status" value="1"/>
</dbReference>
<feature type="domain" description="4Fe-4S ferredoxin-type" evidence="4">
    <location>
        <begin position="154"/>
        <end position="186"/>
    </location>
</feature>
<dbReference type="PROSITE" id="PS00198">
    <property type="entry name" value="4FE4S_FER_1"/>
    <property type="match status" value="1"/>
</dbReference>
<evidence type="ECO:0000313" key="6">
    <source>
        <dbReference type="EMBL" id="ARE86245.1"/>
    </source>
</evidence>
<dbReference type="PROSITE" id="PS51379">
    <property type="entry name" value="4FE4S_FER_2"/>
    <property type="match status" value="1"/>
</dbReference>
<sequence length="232" mass="25240">MISLREELKEKTASLGADLFGIADLTGAQSYMEKNYDKAFSVFPRAVSMGIFLPAKIIALLEQGPQQIYSHYYSVVNSKLDELGLFVCNFLYKAGYEAMPIPASQQLLKDPCKSAFSHRLAASLAGLGWIGKSCCLVNEKVGPRLRLVTVLTDAPLECNEPVSNRCGNCTACQDACPPKAIKGKKFHQENPLSVMLNPEACNAYFQQVKKEHGVGNCGKCLAACPWGKGKPS</sequence>
<evidence type="ECO:0000313" key="8">
    <source>
        <dbReference type="Proteomes" id="UP000192478"/>
    </source>
</evidence>
<dbReference type="Proteomes" id="UP000192478">
    <property type="component" value="Chromosome"/>
</dbReference>
<proteinExistence type="predicted"/>
<evidence type="ECO:0000256" key="2">
    <source>
        <dbReference type="ARBA" id="ARBA00023004"/>
    </source>
</evidence>
<keyword evidence="1" id="KW-0479">Metal-binding</keyword>
<keyword evidence="6" id="KW-0560">Oxidoreductase</keyword>
<reference evidence="5 7" key="1">
    <citation type="submission" date="2016-10" db="EMBL/GenBank/DDBJ databases">
        <title>Complete Genome Sequence of Acetogen Clostridium formicoaceticum ATCC 27076.</title>
        <authorList>
            <person name="Bao T."/>
            <person name="Cheng C."/>
            <person name="Zhao J."/>
            <person name="Yang S.-T."/>
            <person name="Wang J."/>
            <person name="Wang M."/>
        </authorList>
    </citation>
    <scope>NUCLEOTIDE SEQUENCE [LARGE SCALE GENOMIC DNA]</scope>
    <source>
        <strain evidence="5 7">ATCC 27076</strain>
    </source>
</reference>
<reference evidence="6 8" key="2">
    <citation type="submission" date="2017-03" db="EMBL/GenBank/DDBJ databases">
        <title>Complete sequence of Clostridium formicaceticum DSM 92.</title>
        <authorList>
            <person name="Poehlein A."/>
            <person name="Karl M."/>
            <person name="Bengelsdorf F.R."/>
            <person name="Duerre P."/>
            <person name="Daniel R."/>
        </authorList>
    </citation>
    <scope>NUCLEOTIDE SEQUENCE [LARGE SCALE GENOMIC DNA]</scope>
    <source>
        <strain evidence="6 8">DSM 92</strain>
    </source>
</reference>
<protein>
    <submittedName>
        <fullName evidence="6">Epoxyqueuosine reductase</fullName>
        <ecNumber evidence="6">1.1.-.-</ecNumber>
    </submittedName>
</protein>
<dbReference type="SUPFAM" id="SSF54862">
    <property type="entry name" value="4Fe-4S ferredoxins"/>
    <property type="match status" value="1"/>
</dbReference>
<organism evidence="6 8">
    <name type="scientific">Clostridium formicaceticum</name>
    <dbReference type="NCBI Taxonomy" id="1497"/>
    <lineage>
        <taxon>Bacteria</taxon>
        <taxon>Bacillati</taxon>
        <taxon>Bacillota</taxon>
        <taxon>Clostridia</taxon>
        <taxon>Eubacteriales</taxon>
        <taxon>Clostridiaceae</taxon>
        <taxon>Clostridium</taxon>
    </lineage>
</organism>
<name>A0AAC9RIU0_9CLOT</name>
<dbReference type="KEGG" id="cfm:BJL90_08345"/>
<keyword evidence="3" id="KW-0411">Iron-sulfur</keyword>
<evidence type="ECO:0000259" key="4">
    <source>
        <dbReference type="PROSITE" id="PS51379"/>
    </source>
</evidence>
<evidence type="ECO:0000256" key="1">
    <source>
        <dbReference type="ARBA" id="ARBA00022723"/>
    </source>
</evidence>
<gene>
    <name evidence="6" type="primary">queG_1</name>
    <name evidence="5" type="ORF">BJL90_08345</name>
    <name evidence="6" type="ORF">CLFO_05670</name>
</gene>
<dbReference type="Pfam" id="PF13484">
    <property type="entry name" value="Fer4_16"/>
    <property type="match status" value="1"/>
</dbReference>
<dbReference type="GO" id="GO:0016491">
    <property type="term" value="F:oxidoreductase activity"/>
    <property type="evidence" value="ECO:0007669"/>
    <property type="project" value="UniProtKB-KW"/>
</dbReference>
<evidence type="ECO:0000313" key="5">
    <source>
        <dbReference type="EMBL" id="AOY78300.1"/>
    </source>
</evidence>
<dbReference type="EMBL" id="CP020559">
    <property type="protein sequence ID" value="ARE86245.1"/>
    <property type="molecule type" value="Genomic_DNA"/>
</dbReference>
<dbReference type="AlphaFoldDB" id="A0AAC9RIU0"/>
<dbReference type="InterPro" id="IPR017900">
    <property type="entry name" value="4Fe4S_Fe_S_CS"/>
</dbReference>
<keyword evidence="7" id="KW-1185">Reference proteome</keyword>
<dbReference type="Proteomes" id="UP000177894">
    <property type="component" value="Chromosome"/>
</dbReference>
<dbReference type="InterPro" id="IPR017896">
    <property type="entry name" value="4Fe4S_Fe-S-bd"/>
</dbReference>
<dbReference type="EMBL" id="CP017603">
    <property type="protein sequence ID" value="AOY78300.1"/>
    <property type="molecule type" value="Genomic_DNA"/>
</dbReference>